<proteinExistence type="predicted"/>
<gene>
    <name evidence="1" type="ORF">METZ01_LOCUS205352</name>
</gene>
<feature type="non-terminal residue" evidence="1">
    <location>
        <position position="48"/>
    </location>
</feature>
<accession>A0A382EP93</accession>
<dbReference type="EMBL" id="UINC01045575">
    <property type="protein sequence ID" value="SVB52498.1"/>
    <property type="molecule type" value="Genomic_DNA"/>
</dbReference>
<protein>
    <submittedName>
        <fullName evidence="1">Uncharacterized protein</fullName>
    </submittedName>
</protein>
<organism evidence="1">
    <name type="scientific">marine metagenome</name>
    <dbReference type="NCBI Taxonomy" id="408172"/>
    <lineage>
        <taxon>unclassified sequences</taxon>
        <taxon>metagenomes</taxon>
        <taxon>ecological metagenomes</taxon>
    </lineage>
</organism>
<name>A0A382EP93_9ZZZZ</name>
<dbReference type="AlphaFoldDB" id="A0A382EP93"/>
<sequence>MLSVRGLTLTCAIVWGGLVLLMGLANSAWPPYGEPFLGILRSIYPGYG</sequence>
<evidence type="ECO:0000313" key="1">
    <source>
        <dbReference type="EMBL" id="SVB52498.1"/>
    </source>
</evidence>
<reference evidence="1" key="1">
    <citation type="submission" date="2018-05" db="EMBL/GenBank/DDBJ databases">
        <authorList>
            <person name="Lanie J.A."/>
            <person name="Ng W.-L."/>
            <person name="Kazmierczak K.M."/>
            <person name="Andrzejewski T.M."/>
            <person name="Davidsen T.M."/>
            <person name="Wayne K.J."/>
            <person name="Tettelin H."/>
            <person name="Glass J.I."/>
            <person name="Rusch D."/>
            <person name="Podicherti R."/>
            <person name="Tsui H.-C.T."/>
            <person name="Winkler M.E."/>
        </authorList>
    </citation>
    <scope>NUCLEOTIDE SEQUENCE</scope>
</reference>